<feature type="domain" description="C2H2-type" evidence="2">
    <location>
        <begin position="266"/>
        <end position="287"/>
    </location>
</feature>
<dbReference type="InterPro" id="IPR013087">
    <property type="entry name" value="Znf_C2H2_type"/>
</dbReference>
<comment type="caution">
    <text evidence="3">The sequence shown here is derived from an EMBL/GenBank/DDBJ whole genome shotgun (WGS) entry which is preliminary data.</text>
</comment>
<evidence type="ECO:0000256" key="1">
    <source>
        <dbReference type="SAM" id="MobiDB-lite"/>
    </source>
</evidence>
<evidence type="ECO:0000313" key="4">
    <source>
        <dbReference type="Proteomes" id="UP001608902"/>
    </source>
</evidence>
<organism evidence="3 4">
    <name type="scientific">Gnathostoma spinigerum</name>
    <dbReference type="NCBI Taxonomy" id="75299"/>
    <lineage>
        <taxon>Eukaryota</taxon>
        <taxon>Metazoa</taxon>
        <taxon>Ecdysozoa</taxon>
        <taxon>Nematoda</taxon>
        <taxon>Chromadorea</taxon>
        <taxon>Rhabditida</taxon>
        <taxon>Spirurina</taxon>
        <taxon>Gnathostomatomorpha</taxon>
        <taxon>Gnathostomatoidea</taxon>
        <taxon>Gnathostomatidae</taxon>
        <taxon>Gnathostoma</taxon>
    </lineage>
</organism>
<gene>
    <name evidence="3" type="ORF">AB6A40_010329</name>
</gene>
<feature type="region of interest" description="Disordered" evidence="1">
    <location>
        <begin position="1"/>
        <end position="47"/>
    </location>
</feature>
<proteinExistence type="predicted"/>
<name>A0ABD6EVU5_9BILA</name>
<evidence type="ECO:0000259" key="2">
    <source>
        <dbReference type="PROSITE" id="PS00028"/>
    </source>
</evidence>
<dbReference type="AlphaFoldDB" id="A0ABD6EVU5"/>
<sequence>MQGMLGASNSRLDEGDNSSVTSSLAPDFDERAEASTSCLRRAPSRESVEIIPSKQKCRESGLGVDGIRSPDRAESSPRATINATATCTTIVSPRAVEIPSSLDNDTSQTIVPSASKRGVKMVECLVCRIELQDSLVASHIYMIHINDKETVKCGYCSYGTTYAKSDVLRHCRALHGDLPVKVCDRRRTDLQSVYLSWRSICFPGIGKSSSRAKSVFNSICLSNIVDAEATNQSLMKCAFCEKYIEMDKREEHVWEEHLGDTWRYSCLSCLKKFSRIIDALSHCHKDHNPPCEFGKNNYASEQFETFFNLCFPLTADNEDSSY</sequence>
<dbReference type="PROSITE" id="PS00028">
    <property type="entry name" value="ZINC_FINGER_C2H2_1"/>
    <property type="match status" value="1"/>
</dbReference>
<dbReference type="Proteomes" id="UP001608902">
    <property type="component" value="Unassembled WGS sequence"/>
</dbReference>
<evidence type="ECO:0000313" key="3">
    <source>
        <dbReference type="EMBL" id="MFH4983620.1"/>
    </source>
</evidence>
<keyword evidence="4" id="KW-1185">Reference proteome</keyword>
<dbReference type="EMBL" id="JBGFUD010013053">
    <property type="protein sequence ID" value="MFH4983620.1"/>
    <property type="molecule type" value="Genomic_DNA"/>
</dbReference>
<feature type="region of interest" description="Disordered" evidence="1">
    <location>
        <begin position="60"/>
        <end position="79"/>
    </location>
</feature>
<reference evidence="3 4" key="1">
    <citation type="submission" date="2024-08" db="EMBL/GenBank/DDBJ databases">
        <title>Gnathostoma spinigerum genome.</title>
        <authorList>
            <person name="Gonzalez-Bertolin B."/>
            <person name="Monzon S."/>
            <person name="Zaballos A."/>
            <person name="Jimenez P."/>
            <person name="Dekumyoy P."/>
            <person name="Varona S."/>
            <person name="Cuesta I."/>
            <person name="Sumanam S."/>
            <person name="Adisakwattana P."/>
            <person name="Gasser R.B."/>
            <person name="Hernandez-Gonzalez A."/>
            <person name="Young N.D."/>
            <person name="Perteguer M.J."/>
        </authorList>
    </citation>
    <scope>NUCLEOTIDE SEQUENCE [LARGE SCALE GENOMIC DNA]</scope>
    <source>
        <strain evidence="3">AL3</strain>
        <tissue evidence="3">Liver</tissue>
    </source>
</reference>
<accession>A0ABD6EVU5</accession>
<protein>
    <recommendedName>
        <fullName evidence="2">C2H2-type domain-containing protein</fullName>
    </recommendedName>
</protein>